<gene>
    <name evidence="3" type="ORF">M0R45_017677</name>
</gene>
<dbReference type="SUPFAM" id="SSF54695">
    <property type="entry name" value="POZ domain"/>
    <property type="match status" value="1"/>
</dbReference>
<accession>A0AAW1XWL1</accession>
<evidence type="ECO:0000259" key="2">
    <source>
        <dbReference type="Pfam" id="PF02214"/>
    </source>
</evidence>
<sequence>MAKPLPVKFDGTAKYWMYSTPTCHTPLVLEEDYCGKLYRIQVPREKVGELYQSGRFVLKMENVCFNDGSHILENTDAEYLYKTTPADLTKEPCSMLAAMFSGNFKFKEERGYILIDRDGSYFAYMLKWLRDERLPILEQDLYP</sequence>
<protein>
    <recommendedName>
        <fullName evidence="2">Potassium channel tetramerisation-type BTB domain-containing protein</fullName>
    </recommendedName>
</protein>
<proteinExistence type="predicted"/>
<dbReference type="PANTHER" id="PTHR14499">
    <property type="entry name" value="POTASSIUM CHANNEL TETRAMERIZATION DOMAIN-CONTAINING"/>
    <property type="match status" value="1"/>
</dbReference>
<organism evidence="3 4">
    <name type="scientific">Rubus argutus</name>
    <name type="common">Southern blackberry</name>
    <dbReference type="NCBI Taxonomy" id="59490"/>
    <lineage>
        <taxon>Eukaryota</taxon>
        <taxon>Viridiplantae</taxon>
        <taxon>Streptophyta</taxon>
        <taxon>Embryophyta</taxon>
        <taxon>Tracheophyta</taxon>
        <taxon>Spermatophyta</taxon>
        <taxon>Magnoliopsida</taxon>
        <taxon>eudicotyledons</taxon>
        <taxon>Gunneridae</taxon>
        <taxon>Pentapetalae</taxon>
        <taxon>rosids</taxon>
        <taxon>fabids</taxon>
        <taxon>Rosales</taxon>
        <taxon>Rosaceae</taxon>
        <taxon>Rosoideae</taxon>
        <taxon>Rosoideae incertae sedis</taxon>
        <taxon>Rubus</taxon>
    </lineage>
</organism>
<reference evidence="3 4" key="1">
    <citation type="journal article" date="2023" name="G3 (Bethesda)">
        <title>A chromosome-length genome assembly and annotation of blackberry (Rubus argutus, cv. 'Hillquist').</title>
        <authorList>
            <person name="Bruna T."/>
            <person name="Aryal R."/>
            <person name="Dudchenko O."/>
            <person name="Sargent D.J."/>
            <person name="Mead D."/>
            <person name="Buti M."/>
            <person name="Cavallini A."/>
            <person name="Hytonen T."/>
            <person name="Andres J."/>
            <person name="Pham M."/>
            <person name="Weisz D."/>
            <person name="Mascagni F."/>
            <person name="Usai G."/>
            <person name="Natali L."/>
            <person name="Bassil N."/>
            <person name="Fernandez G.E."/>
            <person name="Lomsadze A."/>
            <person name="Armour M."/>
            <person name="Olukolu B."/>
            <person name="Poorten T."/>
            <person name="Britton C."/>
            <person name="Davik J."/>
            <person name="Ashrafi H."/>
            <person name="Aiden E.L."/>
            <person name="Borodovsky M."/>
            <person name="Worthington M."/>
        </authorList>
    </citation>
    <scope>NUCLEOTIDE SEQUENCE [LARGE SCALE GENOMIC DNA]</scope>
    <source>
        <strain evidence="3">PI 553951</strain>
    </source>
</reference>
<dbReference type="EMBL" id="JBEDUW010000003">
    <property type="protein sequence ID" value="KAK9941049.1"/>
    <property type="molecule type" value="Genomic_DNA"/>
</dbReference>
<dbReference type="AlphaFoldDB" id="A0AAW1XWL1"/>
<feature type="domain" description="Potassium channel tetramerisation-type BTB" evidence="2">
    <location>
        <begin position="81"/>
        <end position="137"/>
    </location>
</feature>
<keyword evidence="4" id="KW-1185">Reference proteome</keyword>
<dbReference type="PANTHER" id="PTHR14499:SF136">
    <property type="entry name" value="GH08630P"/>
    <property type="match status" value="1"/>
</dbReference>
<dbReference type="Proteomes" id="UP001457282">
    <property type="component" value="Unassembled WGS sequence"/>
</dbReference>
<evidence type="ECO:0000256" key="1">
    <source>
        <dbReference type="ARBA" id="ARBA00004906"/>
    </source>
</evidence>
<dbReference type="InterPro" id="IPR003131">
    <property type="entry name" value="T1-type_BTB"/>
</dbReference>
<dbReference type="Pfam" id="PF02214">
    <property type="entry name" value="BTB_2"/>
    <property type="match status" value="1"/>
</dbReference>
<dbReference type="InterPro" id="IPR011333">
    <property type="entry name" value="SKP1/BTB/POZ_sf"/>
</dbReference>
<comment type="caution">
    <text evidence="3">The sequence shown here is derived from an EMBL/GenBank/DDBJ whole genome shotgun (WGS) entry which is preliminary data.</text>
</comment>
<name>A0AAW1XWL1_RUBAR</name>
<comment type="pathway">
    <text evidence="1">Protein modification; protein ubiquitination.</text>
</comment>
<evidence type="ECO:0000313" key="4">
    <source>
        <dbReference type="Proteomes" id="UP001457282"/>
    </source>
</evidence>
<dbReference type="GO" id="GO:0051260">
    <property type="term" value="P:protein homooligomerization"/>
    <property type="evidence" value="ECO:0007669"/>
    <property type="project" value="InterPro"/>
</dbReference>
<evidence type="ECO:0000313" key="3">
    <source>
        <dbReference type="EMBL" id="KAK9941049.1"/>
    </source>
</evidence>
<dbReference type="Gene3D" id="3.30.710.10">
    <property type="entry name" value="Potassium Channel Kv1.1, Chain A"/>
    <property type="match status" value="1"/>
</dbReference>